<feature type="transmembrane region" description="Helical" evidence="1">
    <location>
        <begin position="185"/>
        <end position="214"/>
    </location>
</feature>
<keyword evidence="1" id="KW-0812">Transmembrane</keyword>
<reference evidence="3" key="1">
    <citation type="journal article" date="2019" name="Int. J. Syst. Evol. Microbiol.">
        <title>The Global Catalogue of Microorganisms (GCM) 10K type strain sequencing project: providing services to taxonomists for standard genome sequencing and annotation.</title>
        <authorList>
            <consortium name="The Broad Institute Genomics Platform"/>
            <consortium name="The Broad Institute Genome Sequencing Center for Infectious Disease"/>
            <person name="Wu L."/>
            <person name="Ma J."/>
        </authorList>
    </citation>
    <scope>NUCLEOTIDE SEQUENCE [LARGE SCALE GENOMIC DNA]</scope>
    <source>
        <strain evidence="3">NBRC 113072</strain>
    </source>
</reference>
<accession>A0ABQ6IUL7</accession>
<keyword evidence="1" id="KW-0472">Membrane</keyword>
<evidence type="ECO:0008006" key="4">
    <source>
        <dbReference type="Google" id="ProtNLM"/>
    </source>
</evidence>
<name>A0ABQ6IUL7_9MICO</name>
<feature type="transmembrane region" description="Helical" evidence="1">
    <location>
        <begin position="161"/>
        <end position="179"/>
    </location>
</feature>
<sequence length="245" mass="23748">MAVPLWIALTMLLVPRLHGRRAVGVVLFVLPLVLTAAALPAALGTQLGLGATDPAAGVAALAAGAGPTLLLGGAAMLAGTVLDLASRLRTVVSAEAVRSIAFVVGGLTLVLVAAAGAVAAGTLSGTASRIGALGVVLAIGAAVALRRGLTGLARTGEVSRVGGAMAVISVASVLAGTMLTPPSTVATIVGLSVLLVLAAVLGSVTGLCGAAALVRTRRELATLRSAPARVAGVVRTGLRAKHAHS</sequence>
<organism evidence="2 3">
    <name type="scientific">Mobilicoccus caccae</name>
    <dbReference type="NCBI Taxonomy" id="1859295"/>
    <lineage>
        <taxon>Bacteria</taxon>
        <taxon>Bacillati</taxon>
        <taxon>Actinomycetota</taxon>
        <taxon>Actinomycetes</taxon>
        <taxon>Micrococcales</taxon>
        <taxon>Dermatophilaceae</taxon>
        <taxon>Mobilicoccus</taxon>
    </lineage>
</organism>
<feature type="transmembrane region" description="Helical" evidence="1">
    <location>
        <begin position="21"/>
        <end position="43"/>
    </location>
</feature>
<comment type="caution">
    <text evidence="2">The sequence shown here is derived from an EMBL/GenBank/DDBJ whole genome shotgun (WGS) entry which is preliminary data.</text>
</comment>
<evidence type="ECO:0000313" key="2">
    <source>
        <dbReference type="EMBL" id="GMA41619.1"/>
    </source>
</evidence>
<protein>
    <recommendedName>
        <fullName evidence="4">Integral membrane protein</fullName>
    </recommendedName>
</protein>
<proteinExistence type="predicted"/>
<evidence type="ECO:0000256" key="1">
    <source>
        <dbReference type="SAM" id="Phobius"/>
    </source>
</evidence>
<feature type="transmembrane region" description="Helical" evidence="1">
    <location>
        <begin position="55"/>
        <end position="79"/>
    </location>
</feature>
<gene>
    <name evidence="2" type="ORF">GCM10025883_36640</name>
</gene>
<dbReference type="EMBL" id="BSUO01000001">
    <property type="protein sequence ID" value="GMA41619.1"/>
    <property type="molecule type" value="Genomic_DNA"/>
</dbReference>
<evidence type="ECO:0000313" key="3">
    <source>
        <dbReference type="Proteomes" id="UP001157126"/>
    </source>
</evidence>
<feature type="transmembrane region" description="Helical" evidence="1">
    <location>
        <begin position="130"/>
        <end position="149"/>
    </location>
</feature>
<feature type="transmembrane region" description="Helical" evidence="1">
    <location>
        <begin position="100"/>
        <end position="124"/>
    </location>
</feature>
<keyword evidence="3" id="KW-1185">Reference proteome</keyword>
<dbReference type="Proteomes" id="UP001157126">
    <property type="component" value="Unassembled WGS sequence"/>
</dbReference>
<dbReference type="RefSeq" id="WP_284305164.1">
    <property type="nucleotide sequence ID" value="NZ_BSUO01000001.1"/>
</dbReference>
<keyword evidence="1" id="KW-1133">Transmembrane helix</keyword>